<accession>A0ABW1PJR3</accession>
<dbReference type="EMBL" id="JBHSQB010000004">
    <property type="protein sequence ID" value="MFC6095783.1"/>
    <property type="molecule type" value="Genomic_DNA"/>
</dbReference>
<organism evidence="2 3">
    <name type="scientific">Flavobacterium qiangtangense</name>
    <dbReference type="NCBI Taxonomy" id="1442595"/>
    <lineage>
        <taxon>Bacteria</taxon>
        <taxon>Pseudomonadati</taxon>
        <taxon>Bacteroidota</taxon>
        <taxon>Flavobacteriia</taxon>
        <taxon>Flavobacteriales</taxon>
        <taxon>Flavobacteriaceae</taxon>
        <taxon>Flavobacterium</taxon>
    </lineage>
</organism>
<dbReference type="Pfam" id="PF13274">
    <property type="entry name" value="SocA_Panacea"/>
    <property type="match status" value="1"/>
</dbReference>
<reference evidence="3" key="1">
    <citation type="journal article" date="2019" name="Int. J. Syst. Evol. Microbiol.">
        <title>The Global Catalogue of Microorganisms (GCM) 10K type strain sequencing project: providing services to taxonomists for standard genome sequencing and annotation.</title>
        <authorList>
            <consortium name="The Broad Institute Genomics Platform"/>
            <consortium name="The Broad Institute Genome Sequencing Center for Infectious Disease"/>
            <person name="Wu L."/>
            <person name="Ma J."/>
        </authorList>
    </citation>
    <scope>NUCLEOTIDE SEQUENCE [LARGE SCALE GENOMIC DNA]</scope>
    <source>
        <strain evidence="3">CCUG 49679</strain>
    </source>
</reference>
<dbReference type="RefSeq" id="WP_379790451.1">
    <property type="nucleotide sequence ID" value="NZ_JBHSQB010000004.1"/>
</dbReference>
<protein>
    <submittedName>
        <fullName evidence="2">Panacea domain-containing protein</fullName>
    </submittedName>
</protein>
<comment type="caution">
    <text evidence="2">The sequence shown here is derived from an EMBL/GenBank/DDBJ whole genome shotgun (WGS) entry which is preliminary data.</text>
</comment>
<dbReference type="InterPro" id="IPR025272">
    <property type="entry name" value="SocA_Panacea"/>
</dbReference>
<gene>
    <name evidence="2" type="ORF">ACFPVY_03920</name>
</gene>
<feature type="domain" description="Antitoxin SocA-like Panacea" evidence="1">
    <location>
        <begin position="28"/>
        <end position="126"/>
    </location>
</feature>
<evidence type="ECO:0000313" key="3">
    <source>
        <dbReference type="Proteomes" id="UP001596287"/>
    </source>
</evidence>
<proteinExistence type="predicted"/>
<sequence>MYSPITIANYFIKKYACEDSSLTPMKIIKLTYIAYGWYLALTQGKQELVSEKAQAWDLGPVMPTLYRKLKINRGNKVAEPIQLPPGFEEKTITEIDSNFLDFIWRKYGKFTGMELSAITHTQGTPWSETYPKGTNLEIPNSLIQQHYTTLMNELIGDNNAVTEKTEHVGG</sequence>
<dbReference type="Proteomes" id="UP001596287">
    <property type="component" value="Unassembled WGS sequence"/>
</dbReference>
<evidence type="ECO:0000259" key="1">
    <source>
        <dbReference type="Pfam" id="PF13274"/>
    </source>
</evidence>
<evidence type="ECO:0000313" key="2">
    <source>
        <dbReference type="EMBL" id="MFC6095783.1"/>
    </source>
</evidence>
<name>A0ABW1PJR3_9FLAO</name>
<keyword evidence="3" id="KW-1185">Reference proteome</keyword>